<dbReference type="Proteomes" id="UP000313359">
    <property type="component" value="Unassembled WGS sequence"/>
</dbReference>
<reference evidence="1" key="1">
    <citation type="journal article" date="2018" name="Genome Biol. Evol.">
        <title>Genomics and development of Lentinus tigrinus, a white-rot wood-decaying mushroom with dimorphic fruiting bodies.</title>
        <authorList>
            <person name="Wu B."/>
            <person name="Xu Z."/>
            <person name="Knudson A."/>
            <person name="Carlson A."/>
            <person name="Chen N."/>
            <person name="Kovaka S."/>
            <person name="LaButti K."/>
            <person name="Lipzen A."/>
            <person name="Pennachio C."/>
            <person name="Riley R."/>
            <person name="Schakwitz W."/>
            <person name="Umezawa K."/>
            <person name="Ohm R.A."/>
            <person name="Grigoriev I.V."/>
            <person name="Nagy L.G."/>
            <person name="Gibbons J."/>
            <person name="Hibbett D."/>
        </authorList>
    </citation>
    <scope>NUCLEOTIDE SEQUENCE [LARGE SCALE GENOMIC DNA]</scope>
    <source>
        <strain evidence="1">ALCF2SS1-6</strain>
    </source>
</reference>
<organism evidence="1 2">
    <name type="scientific">Lentinus tigrinus ALCF2SS1-6</name>
    <dbReference type="NCBI Taxonomy" id="1328759"/>
    <lineage>
        <taxon>Eukaryota</taxon>
        <taxon>Fungi</taxon>
        <taxon>Dikarya</taxon>
        <taxon>Basidiomycota</taxon>
        <taxon>Agaricomycotina</taxon>
        <taxon>Agaricomycetes</taxon>
        <taxon>Polyporales</taxon>
        <taxon>Polyporaceae</taxon>
        <taxon>Lentinus</taxon>
    </lineage>
</organism>
<protein>
    <submittedName>
        <fullName evidence="1">Uncharacterized protein</fullName>
    </submittedName>
</protein>
<gene>
    <name evidence="1" type="ORF">L227DRAFT_474407</name>
</gene>
<dbReference type="AlphaFoldDB" id="A0A5C2SAJ2"/>
<dbReference type="OrthoDB" id="3160749at2759"/>
<evidence type="ECO:0000313" key="1">
    <source>
        <dbReference type="EMBL" id="RPD60278.1"/>
    </source>
</evidence>
<accession>A0A5C2SAJ2</accession>
<keyword evidence="2" id="KW-1185">Reference proteome</keyword>
<dbReference type="EMBL" id="ML122266">
    <property type="protein sequence ID" value="RPD60278.1"/>
    <property type="molecule type" value="Genomic_DNA"/>
</dbReference>
<feature type="non-terminal residue" evidence="1">
    <location>
        <position position="140"/>
    </location>
</feature>
<evidence type="ECO:0000313" key="2">
    <source>
        <dbReference type="Proteomes" id="UP000313359"/>
    </source>
</evidence>
<name>A0A5C2SAJ2_9APHY</name>
<sequence>MPTVLKRLTGPPTCPIVVVQYKDEFRGVGHEADLHWALVVITDRTTLSGPSFQAYAQKRRLRRPRAQYEYETQWYTRHAPASLFDVSATVRSLCLGGVQVGSVRAADVGKLVEYLASHPPVPSYQGWSSRDYVLELLELL</sequence>
<proteinExistence type="predicted"/>